<feature type="non-terminal residue" evidence="1">
    <location>
        <position position="45"/>
    </location>
</feature>
<protein>
    <submittedName>
        <fullName evidence="1">Uncharacterized protein</fullName>
    </submittedName>
</protein>
<organism evidence="1">
    <name type="scientific">marine metagenome</name>
    <dbReference type="NCBI Taxonomy" id="408172"/>
    <lineage>
        <taxon>unclassified sequences</taxon>
        <taxon>metagenomes</taxon>
        <taxon>ecological metagenomes</taxon>
    </lineage>
</organism>
<evidence type="ECO:0000313" key="1">
    <source>
        <dbReference type="EMBL" id="SVE30635.1"/>
    </source>
</evidence>
<proteinExistence type="predicted"/>
<gene>
    <name evidence="1" type="ORF">METZ01_LOCUS483489</name>
</gene>
<dbReference type="EMBL" id="UINC01208207">
    <property type="protein sequence ID" value="SVE30635.1"/>
    <property type="molecule type" value="Genomic_DNA"/>
</dbReference>
<sequence>MVMFKKMYDSLSVAVHVEFLVHDDYACLKIWTPVSERVERYEGDK</sequence>
<name>A0A383CFZ2_9ZZZZ</name>
<reference evidence="1" key="1">
    <citation type="submission" date="2018-05" db="EMBL/GenBank/DDBJ databases">
        <authorList>
            <person name="Lanie J.A."/>
            <person name="Ng W.-L."/>
            <person name="Kazmierczak K.M."/>
            <person name="Andrzejewski T.M."/>
            <person name="Davidsen T.M."/>
            <person name="Wayne K.J."/>
            <person name="Tettelin H."/>
            <person name="Glass J.I."/>
            <person name="Rusch D."/>
            <person name="Podicherti R."/>
            <person name="Tsui H.-C.T."/>
            <person name="Winkler M.E."/>
        </authorList>
    </citation>
    <scope>NUCLEOTIDE SEQUENCE</scope>
</reference>
<accession>A0A383CFZ2</accession>
<dbReference type="AlphaFoldDB" id="A0A383CFZ2"/>